<protein>
    <submittedName>
        <fullName evidence="2">Uncharacterized protein</fullName>
    </submittedName>
</protein>
<feature type="compositionally biased region" description="Basic residues" evidence="1">
    <location>
        <begin position="284"/>
        <end position="299"/>
    </location>
</feature>
<feature type="compositionally biased region" description="Basic residues" evidence="1">
    <location>
        <begin position="211"/>
        <end position="223"/>
    </location>
</feature>
<dbReference type="AlphaFoldDB" id="A0A9P1GBV3"/>
<dbReference type="EMBL" id="CAMXCT010003457">
    <property type="protein sequence ID" value="CAI4004602.1"/>
    <property type="molecule type" value="Genomic_DNA"/>
</dbReference>
<comment type="caution">
    <text evidence="2">The sequence shown here is derived from an EMBL/GenBank/DDBJ whole genome shotgun (WGS) entry which is preliminary data.</text>
</comment>
<sequence length="349" mass="36920">MFSDPRLIKLYALLTKYWAPKPRSKRNLGEEVQGASGSQEQKEGEEGNKLGEEGAEGGEGGEEEIREEDPEIAAEGSGSQDGGGEVGESSTGKSVTEMETVPFEATQVAALMTSTPSPQNPRGVPEPTELPENNEVEPKESHLTPPAAEAAQEQALEDGLPVPTHRGEQTTAKTQARMKRPASVRPPAAKKPAAAKVPTSAGRGRGEGKGRGKGRGRNGRKRKAENSPDEGDTGLATQHYSPEASEPESEKHNAEVTPAGKPKRKAKAKPKACGEPKASAKTKPSPKKRSAKAKAKGPKGRSSSGAAPSGGGKTKGTFGRRWQGSKEPMKTFWSSVRKAFEDFVEPMVN</sequence>
<feature type="compositionally biased region" description="Basic residues" evidence="1">
    <location>
        <begin position="261"/>
        <end position="270"/>
    </location>
</feature>
<name>A0A9P1GBV3_9DINO</name>
<gene>
    <name evidence="2" type="ORF">C1SCF055_LOCUS30379</name>
</gene>
<feature type="compositionally biased region" description="Low complexity" evidence="1">
    <location>
        <begin position="183"/>
        <end position="202"/>
    </location>
</feature>
<dbReference type="EMBL" id="CAMXCT030003457">
    <property type="protein sequence ID" value="CAL4791914.1"/>
    <property type="molecule type" value="Genomic_DNA"/>
</dbReference>
<evidence type="ECO:0000256" key="1">
    <source>
        <dbReference type="SAM" id="MobiDB-lite"/>
    </source>
</evidence>
<feature type="non-terminal residue" evidence="2">
    <location>
        <position position="1"/>
    </location>
</feature>
<evidence type="ECO:0000313" key="4">
    <source>
        <dbReference type="Proteomes" id="UP001152797"/>
    </source>
</evidence>
<feature type="region of interest" description="Disordered" evidence="1">
    <location>
        <begin position="22"/>
        <end position="326"/>
    </location>
</feature>
<feature type="compositionally biased region" description="Basic and acidic residues" evidence="1">
    <location>
        <begin position="40"/>
        <end position="52"/>
    </location>
</feature>
<organism evidence="2">
    <name type="scientific">Cladocopium goreaui</name>
    <dbReference type="NCBI Taxonomy" id="2562237"/>
    <lineage>
        <taxon>Eukaryota</taxon>
        <taxon>Sar</taxon>
        <taxon>Alveolata</taxon>
        <taxon>Dinophyceae</taxon>
        <taxon>Suessiales</taxon>
        <taxon>Symbiodiniaceae</taxon>
        <taxon>Cladocopium</taxon>
    </lineage>
</organism>
<feature type="compositionally biased region" description="Acidic residues" evidence="1">
    <location>
        <begin position="53"/>
        <end position="72"/>
    </location>
</feature>
<reference evidence="2" key="1">
    <citation type="submission" date="2022-10" db="EMBL/GenBank/DDBJ databases">
        <authorList>
            <person name="Chen Y."/>
            <person name="Dougan E. K."/>
            <person name="Chan C."/>
            <person name="Rhodes N."/>
            <person name="Thang M."/>
        </authorList>
    </citation>
    <scope>NUCLEOTIDE SEQUENCE</scope>
</reference>
<evidence type="ECO:0000313" key="2">
    <source>
        <dbReference type="EMBL" id="CAI4004602.1"/>
    </source>
</evidence>
<dbReference type="Proteomes" id="UP001152797">
    <property type="component" value="Unassembled WGS sequence"/>
</dbReference>
<reference evidence="3" key="2">
    <citation type="submission" date="2024-04" db="EMBL/GenBank/DDBJ databases">
        <authorList>
            <person name="Chen Y."/>
            <person name="Shah S."/>
            <person name="Dougan E. K."/>
            <person name="Thang M."/>
            <person name="Chan C."/>
        </authorList>
    </citation>
    <scope>NUCLEOTIDE SEQUENCE [LARGE SCALE GENOMIC DNA]</scope>
</reference>
<keyword evidence="4" id="KW-1185">Reference proteome</keyword>
<dbReference type="EMBL" id="CAMXCT020003457">
    <property type="protein sequence ID" value="CAL1157977.1"/>
    <property type="molecule type" value="Genomic_DNA"/>
</dbReference>
<evidence type="ECO:0000313" key="3">
    <source>
        <dbReference type="EMBL" id="CAL1157977.1"/>
    </source>
</evidence>
<proteinExistence type="predicted"/>
<feature type="compositionally biased region" description="Low complexity" evidence="1">
    <location>
        <begin position="145"/>
        <end position="154"/>
    </location>
</feature>
<accession>A0A9P1GBV3</accession>